<dbReference type="AlphaFoldDB" id="A0A087US21"/>
<protein>
    <submittedName>
        <fullName evidence="6">DNA-directed RNA polymerase III subunit RPC4</fullName>
    </submittedName>
</protein>
<keyword evidence="4" id="KW-0539">Nucleus</keyword>
<sequence length="365" mass="41110">MSEQPNEDKKPDFSNIPRGAIGIKGLPISRNTRLPSIRSPRDLMLGAQPKRTFVPNIPVRREKKPLVTDKDTAVKPEEIQKTKIKHLPSQNDRGRGRGRGRGQIIQTQGSVFGEGLSMDIARKDKSPRETIPRIRGLRVKQEKMETDVSDISEGMSNIFTDNFIDDGDDDDFEDALKPVLFPLQNSLKNEEKKEIKKETLNFENEDIAKEMGYDIKQVAKFIKKEKGVEEEEIKEPDVPQNRVSKFFTSADPQLLLLQFPQCITAKQKNDELDSDRHPKAQVNTENIPSNDQKMNTTSLSALPEGLVGKFQVLKSGKARLVFGSLNFDLDSINSLCSRHEVASVKTSSNSGDIVVLGNMEYKMKF</sequence>
<feature type="compositionally biased region" description="Basic and acidic residues" evidence="5">
    <location>
        <begin position="269"/>
        <end position="278"/>
    </location>
</feature>
<dbReference type="Pfam" id="PF05132">
    <property type="entry name" value="RNA_pol_Rpc4"/>
    <property type="match status" value="1"/>
</dbReference>
<keyword evidence="3" id="KW-0804">Transcription</keyword>
<dbReference type="GO" id="GO:0003677">
    <property type="term" value="F:DNA binding"/>
    <property type="evidence" value="ECO:0007669"/>
    <property type="project" value="InterPro"/>
</dbReference>
<dbReference type="EMBL" id="KK121305">
    <property type="protein sequence ID" value="KFM80160.1"/>
    <property type="molecule type" value="Genomic_DNA"/>
</dbReference>
<feature type="region of interest" description="Disordered" evidence="5">
    <location>
        <begin position="1"/>
        <end position="74"/>
    </location>
</feature>
<evidence type="ECO:0000256" key="1">
    <source>
        <dbReference type="ARBA" id="ARBA00004123"/>
    </source>
</evidence>
<comment type="subcellular location">
    <subcellularLocation>
        <location evidence="1">Nucleus</location>
    </subcellularLocation>
</comment>
<dbReference type="Proteomes" id="UP000054359">
    <property type="component" value="Unassembled WGS sequence"/>
</dbReference>
<dbReference type="InterPro" id="IPR007811">
    <property type="entry name" value="RPC4"/>
</dbReference>
<dbReference type="GO" id="GO:0005666">
    <property type="term" value="C:RNA polymerase III complex"/>
    <property type="evidence" value="ECO:0007669"/>
    <property type="project" value="InterPro"/>
</dbReference>
<dbReference type="OrthoDB" id="5836119at2759"/>
<feature type="compositionally biased region" description="Basic and acidic residues" evidence="5">
    <location>
        <begin position="1"/>
        <end position="12"/>
    </location>
</feature>
<evidence type="ECO:0000256" key="3">
    <source>
        <dbReference type="ARBA" id="ARBA00023163"/>
    </source>
</evidence>
<feature type="non-terminal residue" evidence="6">
    <location>
        <position position="365"/>
    </location>
</feature>
<feature type="compositionally biased region" description="Polar residues" evidence="5">
    <location>
        <begin position="281"/>
        <end position="294"/>
    </location>
</feature>
<name>A0A087US21_STEMI</name>
<feature type="region of interest" description="Disordered" evidence="5">
    <location>
        <begin position="269"/>
        <end position="294"/>
    </location>
</feature>
<evidence type="ECO:0000313" key="7">
    <source>
        <dbReference type="Proteomes" id="UP000054359"/>
    </source>
</evidence>
<evidence type="ECO:0000256" key="5">
    <source>
        <dbReference type="SAM" id="MobiDB-lite"/>
    </source>
</evidence>
<dbReference type="OMA" id="GTWDKTV"/>
<dbReference type="PANTHER" id="PTHR13408">
    <property type="entry name" value="DNA-DIRECTED RNA POLYMERASE III"/>
    <property type="match status" value="1"/>
</dbReference>
<evidence type="ECO:0000256" key="4">
    <source>
        <dbReference type="ARBA" id="ARBA00023242"/>
    </source>
</evidence>
<dbReference type="PANTHER" id="PTHR13408:SF0">
    <property type="entry name" value="DNA-DIRECTED RNA POLYMERASE III SUBUNIT RPC4"/>
    <property type="match status" value="1"/>
</dbReference>
<proteinExistence type="predicted"/>
<evidence type="ECO:0000313" key="6">
    <source>
        <dbReference type="EMBL" id="KFM80160.1"/>
    </source>
</evidence>
<reference evidence="6 7" key="1">
    <citation type="submission" date="2013-11" db="EMBL/GenBank/DDBJ databases">
        <title>Genome sequencing of Stegodyphus mimosarum.</title>
        <authorList>
            <person name="Bechsgaard J."/>
        </authorList>
    </citation>
    <scope>NUCLEOTIDE SEQUENCE [LARGE SCALE GENOMIC DNA]</scope>
</reference>
<accession>A0A087US21</accession>
<keyword evidence="7" id="KW-1185">Reference proteome</keyword>
<organism evidence="6 7">
    <name type="scientific">Stegodyphus mimosarum</name>
    <name type="common">African social velvet spider</name>
    <dbReference type="NCBI Taxonomy" id="407821"/>
    <lineage>
        <taxon>Eukaryota</taxon>
        <taxon>Metazoa</taxon>
        <taxon>Ecdysozoa</taxon>
        <taxon>Arthropoda</taxon>
        <taxon>Chelicerata</taxon>
        <taxon>Arachnida</taxon>
        <taxon>Araneae</taxon>
        <taxon>Araneomorphae</taxon>
        <taxon>Entelegynae</taxon>
        <taxon>Eresoidea</taxon>
        <taxon>Eresidae</taxon>
        <taxon>Stegodyphus</taxon>
    </lineage>
</organism>
<feature type="compositionally biased region" description="Basic and acidic residues" evidence="5">
    <location>
        <begin position="64"/>
        <end position="74"/>
    </location>
</feature>
<keyword evidence="2 6" id="KW-0240">DNA-directed RNA polymerase</keyword>
<dbReference type="STRING" id="407821.A0A087US21"/>
<gene>
    <name evidence="6" type="ORF">X975_01079</name>
</gene>
<evidence type="ECO:0000256" key="2">
    <source>
        <dbReference type="ARBA" id="ARBA00022478"/>
    </source>
</evidence>
<dbReference type="GO" id="GO:0042797">
    <property type="term" value="P:tRNA transcription by RNA polymerase III"/>
    <property type="evidence" value="ECO:0007669"/>
    <property type="project" value="TreeGrafter"/>
</dbReference>